<keyword evidence="1" id="KW-0812">Transmembrane</keyword>
<keyword evidence="4" id="KW-1185">Reference proteome</keyword>
<reference evidence="3" key="1">
    <citation type="journal article" date="2020" name="Stud. Mycol.">
        <title>101 Dothideomycetes genomes: a test case for predicting lifestyles and emergence of pathogens.</title>
        <authorList>
            <person name="Haridas S."/>
            <person name="Albert R."/>
            <person name="Binder M."/>
            <person name="Bloem J."/>
            <person name="Labutti K."/>
            <person name="Salamov A."/>
            <person name="Andreopoulos B."/>
            <person name="Baker S."/>
            <person name="Barry K."/>
            <person name="Bills G."/>
            <person name="Bluhm B."/>
            <person name="Cannon C."/>
            <person name="Castanera R."/>
            <person name="Culley D."/>
            <person name="Daum C."/>
            <person name="Ezra D."/>
            <person name="Gonzalez J."/>
            <person name="Henrissat B."/>
            <person name="Kuo A."/>
            <person name="Liang C."/>
            <person name="Lipzen A."/>
            <person name="Lutzoni F."/>
            <person name="Magnuson J."/>
            <person name="Mondo S."/>
            <person name="Nolan M."/>
            <person name="Ohm R."/>
            <person name="Pangilinan J."/>
            <person name="Park H.-J."/>
            <person name="Ramirez L."/>
            <person name="Alfaro M."/>
            <person name="Sun H."/>
            <person name="Tritt A."/>
            <person name="Yoshinaga Y."/>
            <person name="Zwiers L.-H."/>
            <person name="Turgeon B."/>
            <person name="Goodwin S."/>
            <person name="Spatafora J."/>
            <person name="Crous P."/>
            <person name="Grigoriev I."/>
        </authorList>
    </citation>
    <scope>NUCLEOTIDE SEQUENCE</scope>
    <source>
        <strain evidence="3">CBS 269.34</strain>
    </source>
</reference>
<protein>
    <recommendedName>
        <fullName evidence="2">DUF7702 domain-containing protein</fullName>
    </recommendedName>
</protein>
<feature type="transmembrane region" description="Helical" evidence="1">
    <location>
        <begin position="6"/>
        <end position="25"/>
    </location>
</feature>
<feature type="transmembrane region" description="Helical" evidence="1">
    <location>
        <begin position="118"/>
        <end position="139"/>
    </location>
</feature>
<dbReference type="PANTHER" id="PTHR42109:SF2">
    <property type="entry name" value="INTEGRAL MEMBRANE PROTEIN"/>
    <property type="match status" value="1"/>
</dbReference>
<organism evidence="3 4">
    <name type="scientific">Lophium mytilinum</name>
    <dbReference type="NCBI Taxonomy" id="390894"/>
    <lineage>
        <taxon>Eukaryota</taxon>
        <taxon>Fungi</taxon>
        <taxon>Dikarya</taxon>
        <taxon>Ascomycota</taxon>
        <taxon>Pezizomycotina</taxon>
        <taxon>Dothideomycetes</taxon>
        <taxon>Pleosporomycetidae</taxon>
        <taxon>Mytilinidiales</taxon>
        <taxon>Mytilinidiaceae</taxon>
        <taxon>Lophium</taxon>
    </lineage>
</organism>
<dbReference type="AlphaFoldDB" id="A0A6A6QTS0"/>
<feature type="transmembrane region" description="Helical" evidence="1">
    <location>
        <begin position="159"/>
        <end position="183"/>
    </location>
</feature>
<dbReference type="EMBL" id="MU004189">
    <property type="protein sequence ID" value="KAF2495123.1"/>
    <property type="molecule type" value="Genomic_DNA"/>
</dbReference>
<dbReference type="Proteomes" id="UP000799750">
    <property type="component" value="Unassembled WGS sequence"/>
</dbReference>
<dbReference type="OrthoDB" id="2560628at2759"/>
<dbReference type="InterPro" id="IPR056119">
    <property type="entry name" value="DUF7702"/>
</dbReference>
<dbReference type="Pfam" id="PF24800">
    <property type="entry name" value="DUF7702"/>
    <property type="match status" value="1"/>
</dbReference>
<feature type="transmembrane region" description="Helical" evidence="1">
    <location>
        <begin position="240"/>
        <end position="265"/>
    </location>
</feature>
<feature type="transmembrane region" description="Helical" evidence="1">
    <location>
        <begin position="37"/>
        <end position="56"/>
    </location>
</feature>
<feature type="transmembrane region" description="Helical" evidence="1">
    <location>
        <begin position="195"/>
        <end position="220"/>
    </location>
</feature>
<name>A0A6A6QTS0_9PEZI</name>
<evidence type="ECO:0000313" key="4">
    <source>
        <dbReference type="Proteomes" id="UP000799750"/>
    </source>
</evidence>
<proteinExistence type="predicted"/>
<feature type="domain" description="DUF7702" evidence="2">
    <location>
        <begin position="4"/>
        <end position="267"/>
    </location>
</feature>
<accession>A0A6A6QTS0</accession>
<gene>
    <name evidence="3" type="ORF">BU16DRAFT_617988</name>
</gene>
<sequence>MALSSHGIVAVIEVAVYILLLAPAIHNVVHFGVRQHTGWLFMCLFCMVKITGASLLIYENENPSKASIGLQVATQIFYQVALGPLLSATLSFFNGSTPTKTTTSSKRGVRGVFTNLPHFLRLIHLVVIVAVALGVMGGLNRAPTSNGEINKSKYDSGATYSKVSSCILLVALLGITYGLTRYWSARSIMSEPQRTLLPAIGGAIPLLFMRVIYSLLASFTLDTSSNMNRTKIFNMFTGNIAAYILLAMLPQIGVVVLYSVTGFIAKRKHQHTKIPDGSNEILLGNTHPQMA</sequence>
<evidence type="ECO:0000259" key="2">
    <source>
        <dbReference type="Pfam" id="PF24800"/>
    </source>
</evidence>
<evidence type="ECO:0000256" key="1">
    <source>
        <dbReference type="SAM" id="Phobius"/>
    </source>
</evidence>
<feature type="transmembrane region" description="Helical" evidence="1">
    <location>
        <begin position="76"/>
        <end position="97"/>
    </location>
</feature>
<evidence type="ECO:0000313" key="3">
    <source>
        <dbReference type="EMBL" id="KAF2495123.1"/>
    </source>
</evidence>
<keyword evidence="1" id="KW-0472">Membrane</keyword>
<keyword evidence="1" id="KW-1133">Transmembrane helix</keyword>
<dbReference type="PANTHER" id="PTHR42109">
    <property type="entry name" value="UNPLACED GENOMIC SCAFFOLD UM_SCAF_CONTIG_1.265, WHOLE GENOME SHOTGUN SEQUENCE"/>
    <property type="match status" value="1"/>
</dbReference>